<dbReference type="InterPro" id="IPR010781">
    <property type="entry name" value="DUF1376"/>
</dbReference>
<dbReference type="Pfam" id="PF07120">
    <property type="entry name" value="DUF1376"/>
    <property type="match status" value="1"/>
</dbReference>
<keyword evidence="3" id="KW-1185">Reference proteome</keyword>
<dbReference type="Proteomes" id="UP001407347">
    <property type="component" value="Unassembled WGS sequence"/>
</dbReference>
<reference evidence="2 3" key="1">
    <citation type="journal article" date="2023" name="PLoS ONE">
        <title>Complete genome assembly of Hawai'i environmental nontuberculous mycobacteria reveals unexpected co-isolation with methylobacteria.</title>
        <authorList>
            <person name="Hendrix J."/>
            <person name="Epperson L.E."/>
            <person name="Tong E.I."/>
            <person name="Chan Y.L."/>
            <person name="Hasan N.A."/>
            <person name="Dawrs S.N."/>
            <person name="Norton G.J."/>
            <person name="Virdi R."/>
            <person name="Crooks J.L."/>
            <person name="Chan E.D."/>
            <person name="Honda J.R."/>
            <person name="Strong M."/>
        </authorList>
    </citation>
    <scope>NUCLEOTIDE SEQUENCE [LARGE SCALE GENOMIC DNA]</scope>
    <source>
        <strain evidence="2 3">NJH_HI04-1</strain>
    </source>
</reference>
<feature type="compositionally biased region" description="Basic residues" evidence="1">
    <location>
        <begin position="116"/>
        <end position="125"/>
    </location>
</feature>
<evidence type="ECO:0000313" key="2">
    <source>
        <dbReference type="EMBL" id="MEN3238608.1"/>
    </source>
</evidence>
<name>A0ABV0A444_9HYPH</name>
<organism evidence="2 3">
    <name type="scientific">Methylobacterium ajmalii</name>
    <dbReference type="NCBI Taxonomy" id="2738439"/>
    <lineage>
        <taxon>Bacteria</taxon>
        <taxon>Pseudomonadati</taxon>
        <taxon>Pseudomonadota</taxon>
        <taxon>Alphaproteobacteria</taxon>
        <taxon>Hyphomicrobiales</taxon>
        <taxon>Methylobacteriaceae</taxon>
        <taxon>Methylobacterium</taxon>
    </lineage>
</organism>
<feature type="region of interest" description="Disordered" evidence="1">
    <location>
        <begin position="101"/>
        <end position="133"/>
    </location>
</feature>
<comment type="caution">
    <text evidence="2">The sequence shown here is derived from an EMBL/GenBank/DDBJ whole genome shotgun (WGS) entry which is preliminary data.</text>
</comment>
<proteinExistence type="predicted"/>
<sequence>MASDLFWYPYDVTEAIIEKTTMTALEAGVYGFLIDYYWRHGSLPTDESCLARIGHVTPDEFARIKVGFAHLFTPDWTHPRLDQVRQSSTKAYEDRITRARKAGIASAQARENAGNKRTRTTRARRKNPDGSRS</sequence>
<accession>A0ABV0A444</accession>
<dbReference type="RefSeq" id="WP_346013738.1">
    <property type="nucleotide sequence ID" value="NZ_JAQYXP010000006.1"/>
</dbReference>
<gene>
    <name evidence="2" type="ORF">PUR29_34780</name>
</gene>
<evidence type="ECO:0000256" key="1">
    <source>
        <dbReference type="SAM" id="MobiDB-lite"/>
    </source>
</evidence>
<evidence type="ECO:0000313" key="3">
    <source>
        <dbReference type="Proteomes" id="UP001407347"/>
    </source>
</evidence>
<dbReference type="EMBL" id="JAQYXP010000006">
    <property type="protein sequence ID" value="MEN3238608.1"/>
    <property type="molecule type" value="Genomic_DNA"/>
</dbReference>
<protein>
    <submittedName>
        <fullName evidence="2">DUF1376 domain-containing protein</fullName>
    </submittedName>
</protein>